<evidence type="ECO:0000313" key="2">
    <source>
        <dbReference type="EMBL" id="OWR49821.1"/>
    </source>
</evidence>
<proteinExistence type="predicted"/>
<gene>
    <name evidence="2" type="ORF">KGM_201887</name>
</gene>
<protein>
    <submittedName>
        <fullName evidence="2">Uncharacterized protein</fullName>
    </submittedName>
</protein>
<dbReference type="AlphaFoldDB" id="A0A212F7W6"/>
<keyword evidence="1" id="KW-1133">Transmembrane helix</keyword>
<feature type="transmembrane region" description="Helical" evidence="1">
    <location>
        <begin position="107"/>
        <end position="128"/>
    </location>
</feature>
<sequence>MSNNNNESNKNSERVNMQNAPRRHTYGPVQHQIPNVSRAGYMDYQKSGRGTPKLSTKSDFVYVNTAYVGSVSSLNNNVSQQTLPEPPTSVIREQYWACSRWPLAQRVLAIAVGVLLGAVVGLVLILFFKGDSEEDISGLFRTPLVPD</sequence>
<keyword evidence="3" id="KW-1185">Reference proteome</keyword>
<dbReference type="eggNOG" id="ENOG502T7KP">
    <property type="taxonomic scope" value="Eukaryota"/>
</dbReference>
<organism evidence="2 3">
    <name type="scientific">Danaus plexippus plexippus</name>
    <dbReference type="NCBI Taxonomy" id="278856"/>
    <lineage>
        <taxon>Eukaryota</taxon>
        <taxon>Metazoa</taxon>
        <taxon>Ecdysozoa</taxon>
        <taxon>Arthropoda</taxon>
        <taxon>Hexapoda</taxon>
        <taxon>Insecta</taxon>
        <taxon>Pterygota</taxon>
        <taxon>Neoptera</taxon>
        <taxon>Endopterygota</taxon>
        <taxon>Lepidoptera</taxon>
        <taxon>Glossata</taxon>
        <taxon>Ditrysia</taxon>
        <taxon>Papilionoidea</taxon>
        <taxon>Nymphalidae</taxon>
        <taxon>Danainae</taxon>
        <taxon>Danaini</taxon>
        <taxon>Danaina</taxon>
        <taxon>Danaus</taxon>
        <taxon>Danaus</taxon>
    </lineage>
</organism>
<keyword evidence="1" id="KW-0472">Membrane</keyword>
<dbReference type="EMBL" id="AGBW02009824">
    <property type="protein sequence ID" value="OWR49821.1"/>
    <property type="molecule type" value="Genomic_DNA"/>
</dbReference>
<dbReference type="InParanoid" id="A0A212F7W6"/>
<dbReference type="KEGG" id="dpl:KGM_201887"/>
<keyword evidence="1" id="KW-0812">Transmembrane</keyword>
<name>A0A212F7W6_DANPL</name>
<reference evidence="2 3" key="1">
    <citation type="journal article" date="2011" name="Cell">
        <title>The monarch butterfly genome yields insights into long-distance migration.</title>
        <authorList>
            <person name="Zhan S."/>
            <person name="Merlin C."/>
            <person name="Boore J.L."/>
            <person name="Reppert S.M."/>
        </authorList>
    </citation>
    <scope>NUCLEOTIDE SEQUENCE [LARGE SCALE GENOMIC DNA]</scope>
    <source>
        <strain evidence="2">F-2</strain>
    </source>
</reference>
<comment type="caution">
    <text evidence="2">The sequence shown here is derived from an EMBL/GenBank/DDBJ whole genome shotgun (WGS) entry which is preliminary data.</text>
</comment>
<accession>A0A212F7W6</accession>
<evidence type="ECO:0000256" key="1">
    <source>
        <dbReference type="SAM" id="Phobius"/>
    </source>
</evidence>
<evidence type="ECO:0000313" key="3">
    <source>
        <dbReference type="Proteomes" id="UP000007151"/>
    </source>
</evidence>
<dbReference type="Proteomes" id="UP000007151">
    <property type="component" value="Unassembled WGS sequence"/>
</dbReference>